<evidence type="ECO:0000256" key="1">
    <source>
        <dbReference type="SAM" id="MobiDB-lite"/>
    </source>
</evidence>
<reference evidence="2 3" key="1">
    <citation type="journal article" date="2019" name="Int. J. Syst. Evol. Microbiol.">
        <title>The Global Catalogue of Microorganisms (GCM) 10K type strain sequencing project: providing services to taxonomists for standard genome sequencing and annotation.</title>
        <authorList>
            <consortium name="The Broad Institute Genomics Platform"/>
            <consortium name="The Broad Institute Genome Sequencing Center for Infectious Disease"/>
            <person name="Wu L."/>
            <person name="Ma J."/>
        </authorList>
    </citation>
    <scope>NUCLEOTIDE SEQUENCE [LARGE SCALE GENOMIC DNA]</scope>
    <source>
        <strain evidence="2 3">JCM 12140</strain>
    </source>
</reference>
<protein>
    <submittedName>
        <fullName evidence="2">Uncharacterized protein</fullName>
    </submittedName>
</protein>
<dbReference type="RefSeq" id="WP_204608047.1">
    <property type="nucleotide sequence ID" value="NZ_BAAAJX010000006.1"/>
</dbReference>
<dbReference type="EMBL" id="BAAAJX010000006">
    <property type="protein sequence ID" value="GAA1493488.1"/>
    <property type="molecule type" value="Genomic_DNA"/>
</dbReference>
<comment type="caution">
    <text evidence="2">The sequence shown here is derived from an EMBL/GenBank/DDBJ whole genome shotgun (WGS) entry which is preliminary data.</text>
</comment>
<accession>A0ABN1ZCV6</accession>
<feature type="region of interest" description="Disordered" evidence="1">
    <location>
        <begin position="349"/>
        <end position="369"/>
    </location>
</feature>
<keyword evidence="3" id="KW-1185">Reference proteome</keyword>
<name>A0ABN1ZCV6_9MICO</name>
<dbReference type="Proteomes" id="UP001501742">
    <property type="component" value="Unassembled WGS sequence"/>
</dbReference>
<evidence type="ECO:0000313" key="2">
    <source>
        <dbReference type="EMBL" id="GAA1493488.1"/>
    </source>
</evidence>
<proteinExistence type="predicted"/>
<organism evidence="2 3">
    <name type="scientific">Curtobacterium herbarum</name>
    <dbReference type="NCBI Taxonomy" id="150122"/>
    <lineage>
        <taxon>Bacteria</taxon>
        <taxon>Bacillati</taxon>
        <taxon>Actinomycetota</taxon>
        <taxon>Actinomycetes</taxon>
        <taxon>Micrococcales</taxon>
        <taxon>Microbacteriaceae</taxon>
        <taxon>Curtobacterium</taxon>
    </lineage>
</organism>
<gene>
    <name evidence="2" type="ORF">GCM10009627_18340</name>
</gene>
<evidence type="ECO:0000313" key="3">
    <source>
        <dbReference type="Proteomes" id="UP001501742"/>
    </source>
</evidence>
<sequence>MQQTTLDDLLDGPRFRTLCLAVAAGLDAGVDRAVGALLDPLTTSYGLLADLRPEQDAADALAAVLSGVDATELASWTDPMRFLPVLDHTVESAMPWQPPFVEDAITGLPAVRDALRTVAEAVVTSPAAVWWGTDVDRTAQWVTQPVRNGAPEVVASAGSVAEVLDRWRRNVVAGEGRSRVDGPVTDAAGGTWWSTPHEFGDEPGGAAILPSSTRRIDGLGSSGSTLVEDSFGDDEVLLRSLQPPAGARVFEVHGAADWARLVDGYPMSVRWARRRVWWESTGRDEHWFLPDYAAVAADHDAVHVSVQGYLAAAGRAIDVDGGATVLAGWAPDETFWLTDDIVIEPDAERWQLRSGEDEDEDDEPRWVRT</sequence>